<evidence type="ECO:0000313" key="2">
    <source>
        <dbReference type="EMBL" id="MCC9017353.1"/>
    </source>
</evidence>
<keyword evidence="3" id="KW-1185">Reference proteome</keyword>
<dbReference type="Proteomes" id="UP001430700">
    <property type="component" value="Unassembled WGS sequence"/>
</dbReference>
<accession>A0ABS8LXV1</accession>
<comment type="caution">
    <text evidence="2">The sequence shown here is derived from an EMBL/GenBank/DDBJ whole genome shotgun (WGS) entry which is preliminary data.</text>
</comment>
<evidence type="ECO:0000256" key="1">
    <source>
        <dbReference type="SAM" id="Phobius"/>
    </source>
</evidence>
<gene>
    <name evidence="2" type="ORF">LNQ34_06190</name>
</gene>
<organism evidence="2 3">
    <name type="scientific">Flavobacterium lipolyticum</name>
    <dbReference type="NCBI Taxonomy" id="2893754"/>
    <lineage>
        <taxon>Bacteria</taxon>
        <taxon>Pseudomonadati</taxon>
        <taxon>Bacteroidota</taxon>
        <taxon>Flavobacteriia</taxon>
        <taxon>Flavobacteriales</taxon>
        <taxon>Flavobacteriaceae</taxon>
        <taxon>Flavobacterium</taxon>
    </lineage>
</organism>
<protein>
    <submittedName>
        <fullName evidence="2">DUF5819 family protein</fullName>
    </submittedName>
</protein>
<keyword evidence="1" id="KW-1133">Transmembrane helix</keyword>
<keyword evidence="1" id="KW-0472">Membrane</keyword>
<keyword evidence="1" id="KW-0812">Transmembrane</keyword>
<dbReference type="Pfam" id="PF19136">
    <property type="entry name" value="DUF5819"/>
    <property type="match status" value="1"/>
</dbReference>
<dbReference type="RefSeq" id="WP_229998970.1">
    <property type="nucleotide sequence ID" value="NZ_JAJJMN010000001.1"/>
</dbReference>
<dbReference type="EMBL" id="JAJJMN010000001">
    <property type="protein sequence ID" value="MCC9017353.1"/>
    <property type="molecule type" value="Genomic_DNA"/>
</dbReference>
<reference evidence="2" key="1">
    <citation type="submission" date="2021-11" db="EMBL/GenBank/DDBJ databases">
        <title>Description of novel Flavobacterium species.</title>
        <authorList>
            <person name="Saticioglu I.B."/>
            <person name="Ay H."/>
            <person name="Altun S."/>
            <person name="Duman M."/>
        </authorList>
    </citation>
    <scope>NUCLEOTIDE SEQUENCE</scope>
    <source>
        <strain evidence="2">F-126</strain>
    </source>
</reference>
<sequence length="209" mass="25008">MLKHTKIYRLIIISFLSFHFLLIISTQCYNQGWSFFNYEILEKIDDNYINPYFEQNWCMFAPEPPQGNEYIILKFHSKSINSPLIDIHEQIKNNSFRNPFSLDQRIIKYMSECYNDIMINHTRGYTTEKLLQKSNGLLSILNYSKIVLTKQEKFLHQIAPHDSIKLNVYLINEPLSPFRKPSCKKKQYYFEIKNINLTKNMINNERASF</sequence>
<feature type="transmembrane region" description="Helical" evidence="1">
    <location>
        <begin position="7"/>
        <end position="25"/>
    </location>
</feature>
<evidence type="ECO:0000313" key="3">
    <source>
        <dbReference type="Proteomes" id="UP001430700"/>
    </source>
</evidence>
<name>A0ABS8LXV1_9FLAO</name>
<dbReference type="InterPro" id="IPR043857">
    <property type="entry name" value="DUF5819"/>
</dbReference>
<proteinExistence type="predicted"/>